<protein>
    <submittedName>
        <fullName evidence="2">Uncharacterized protein</fullName>
    </submittedName>
</protein>
<dbReference type="EMBL" id="CACVKT020006342">
    <property type="protein sequence ID" value="CAC5400893.1"/>
    <property type="molecule type" value="Genomic_DNA"/>
</dbReference>
<gene>
    <name evidence="2" type="ORF">MCOR_35041</name>
</gene>
<evidence type="ECO:0000313" key="2">
    <source>
        <dbReference type="EMBL" id="CAC5400893.1"/>
    </source>
</evidence>
<accession>A0A6J8CWK3</accession>
<keyword evidence="1" id="KW-0812">Transmembrane</keyword>
<sequence length="201" mass="22759">MKTQTISLFMLILFMVLQIINIHGSHFQGGMLIWKYKDNQIYITYKVSFNSHPCDKISILNRTLLNGAGSLKCYRGCSGTLVSPLSYYCTEYSENDTWTYGQRTLNFTFPSTLDNIYVFGYRDCCWTSLVEGGSNDWSLIATANFTIRKDNGQINCSPIAAMQPVVTVKKNCAYALKIPVQDEDGDVVRCRWATNSITDEC</sequence>
<dbReference type="AlphaFoldDB" id="A0A6J8CWK3"/>
<evidence type="ECO:0000256" key="1">
    <source>
        <dbReference type="SAM" id="Phobius"/>
    </source>
</evidence>
<dbReference type="Proteomes" id="UP000507470">
    <property type="component" value="Unassembled WGS sequence"/>
</dbReference>
<feature type="transmembrane region" description="Helical" evidence="1">
    <location>
        <begin position="6"/>
        <end position="27"/>
    </location>
</feature>
<evidence type="ECO:0000313" key="3">
    <source>
        <dbReference type="Proteomes" id="UP000507470"/>
    </source>
</evidence>
<keyword evidence="1" id="KW-0472">Membrane</keyword>
<proteinExistence type="predicted"/>
<name>A0A6J8CWK3_MYTCO</name>
<reference evidence="2 3" key="1">
    <citation type="submission" date="2020-06" db="EMBL/GenBank/DDBJ databases">
        <authorList>
            <person name="Li R."/>
            <person name="Bekaert M."/>
        </authorList>
    </citation>
    <scope>NUCLEOTIDE SEQUENCE [LARGE SCALE GENOMIC DNA]</scope>
    <source>
        <strain evidence="3">wild</strain>
    </source>
</reference>
<keyword evidence="1" id="KW-1133">Transmembrane helix</keyword>
<dbReference type="OrthoDB" id="10063988at2759"/>
<organism evidence="2 3">
    <name type="scientific">Mytilus coruscus</name>
    <name type="common">Sea mussel</name>
    <dbReference type="NCBI Taxonomy" id="42192"/>
    <lineage>
        <taxon>Eukaryota</taxon>
        <taxon>Metazoa</taxon>
        <taxon>Spiralia</taxon>
        <taxon>Lophotrochozoa</taxon>
        <taxon>Mollusca</taxon>
        <taxon>Bivalvia</taxon>
        <taxon>Autobranchia</taxon>
        <taxon>Pteriomorphia</taxon>
        <taxon>Mytilida</taxon>
        <taxon>Mytiloidea</taxon>
        <taxon>Mytilidae</taxon>
        <taxon>Mytilinae</taxon>
        <taxon>Mytilus</taxon>
    </lineage>
</organism>
<keyword evidence="3" id="KW-1185">Reference proteome</keyword>